<dbReference type="EMBL" id="JALBCA010000090">
    <property type="protein sequence ID" value="KAI2383438.1"/>
    <property type="molecule type" value="Genomic_DNA"/>
</dbReference>
<proteinExistence type="predicted"/>
<organism evidence="1">
    <name type="scientific">Ophidiomyces ophidiicola</name>
    <dbReference type="NCBI Taxonomy" id="1387563"/>
    <lineage>
        <taxon>Eukaryota</taxon>
        <taxon>Fungi</taxon>
        <taxon>Dikarya</taxon>
        <taxon>Ascomycota</taxon>
        <taxon>Pezizomycotina</taxon>
        <taxon>Eurotiomycetes</taxon>
        <taxon>Eurotiomycetidae</taxon>
        <taxon>Onygenales</taxon>
        <taxon>Onygenaceae</taxon>
        <taxon>Ophidiomyces</taxon>
    </lineage>
</organism>
<gene>
    <name evidence="1" type="ORF">LOY88_005246</name>
</gene>
<comment type="caution">
    <text evidence="1">The sequence shown here is derived from an EMBL/GenBank/DDBJ whole genome shotgun (WGS) entry which is preliminary data.</text>
</comment>
<name>A0ACB8URA5_9EURO</name>
<protein>
    <submittedName>
        <fullName evidence="1">Uncharacterized protein</fullName>
    </submittedName>
</protein>
<reference evidence="1" key="1">
    <citation type="journal article" date="2022" name="bioRxiv">
        <title>Population genetic analysis of Ophidiomyces ophidiicola, the causative agent of snake fungal disease, indicates recent introductions to the USA.</title>
        <authorList>
            <person name="Ladner J.T."/>
            <person name="Palmer J.M."/>
            <person name="Ettinger C.L."/>
            <person name="Stajich J.E."/>
            <person name="Farrell T.M."/>
            <person name="Glorioso B.M."/>
            <person name="Lawson B."/>
            <person name="Price S.J."/>
            <person name="Stengle A.G."/>
            <person name="Grear D.A."/>
            <person name="Lorch J.M."/>
        </authorList>
    </citation>
    <scope>NUCLEOTIDE SEQUENCE</scope>
    <source>
        <strain evidence="1">NWHC 24266-5</strain>
    </source>
</reference>
<evidence type="ECO:0000313" key="1">
    <source>
        <dbReference type="EMBL" id="KAI2383438.1"/>
    </source>
</evidence>
<sequence length="356" mass="38697">MLFSASIAAFILSTSVLSLSIPRSSQPLSRLDIKLTSAGNTRVKAVLTNKASRTLNLLKYNNLLDDGPVKKVELYKNGNPVEFDGMVRHFQTRGLPENVFVSIRPNEKIEVNFDIASTADLSAGGSYSIVSRGHIPFAEPSTTELTGVVSYDSNTLKLDIDGTAAASVVKAIPHFLVPRARLDRPTCGPSFGPVVRAALKNAAEISLKAAEAAKKNPKLFQEYFRTSNSSAVNTVARRYRAVAKEAASIDSGIVRYYCQDFLGRCTTNMLAYTLPRRNTIANCRGFYQISPLSTKCRVEDQAATVIHEITHAVGVFSPHTIDHAYGYQNLTKLTTAQALLNGDTYGLFAVAVRLGC</sequence>
<accession>A0ACB8URA5</accession>